<reference evidence="2 3" key="1">
    <citation type="submission" date="2024-01" db="EMBL/GenBank/DDBJ databases">
        <title>The genomes of 5 underutilized Papilionoideae crops provide insights into root nodulation and disease resistanc.</title>
        <authorList>
            <person name="Jiang F."/>
        </authorList>
    </citation>
    <scope>NUCLEOTIDE SEQUENCE [LARGE SCALE GENOMIC DNA]</scope>
    <source>
        <strain evidence="2">JINMINGXINNONG_FW02</strain>
        <tissue evidence="2">Leaves</tissue>
    </source>
</reference>
<proteinExistence type="predicted"/>
<comment type="caution">
    <text evidence="2">The sequence shown here is derived from an EMBL/GenBank/DDBJ whole genome shotgun (WGS) entry which is preliminary data.</text>
</comment>
<feature type="compositionally biased region" description="Basic and acidic residues" evidence="1">
    <location>
        <begin position="24"/>
        <end position="41"/>
    </location>
</feature>
<feature type="compositionally biased region" description="Basic and acidic residues" evidence="1">
    <location>
        <begin position="1"/>
        <end position="12"/>
    </location>
</feature>
<gene>
    <name evidence="2" type="ORF">VNO80_06766</name>
</gene>
<evidence type="ECO:0000313" key="2">
    <source>
        <dbReference type="EMBL" id="KAK7373360.1"/>
    </source>
</evidence>
<dbReference type="Proteomes" id="UP001374584">
    <property type="component" value="Unassembled WGS sequence"/>
</dbReference>
<organism evidence="2 3">
    <name type="scientific">Phaseolus coccineus</name>
    <name type="common">Scarlet runner bean</name>
    <name type="synonym">Phaseolus multiflorus</name>
    <dbReference type="NCBI Taxonomy" id="3886"/>
    <lineage>
        <taxon>Eukaryota</taxon>
        <taxon>Viridiplantae</taxon>
        <taxon>Streptophyta</taxon>
        <taxon>Embryophyta</taxon>
        <taxon>Tracheophyta</taxon>
        <taxon>Spermatophyta</taxon>
        <taxon>Magnoliopsida</taxon>
        <taxon>eudicotyledons</taxon>
        <taxon>Gunneridae</taxon>
        <taxon>Pentapetalae</taxon>
        <taxon>rosids</taxon>
        <taxon>fabids</taxon>
        <taxon>Fabales</taxon>
        <taxon>Fabaceae</taxon>
        <taxon>Papilionoideae</taxon>
        <taxon>50 kb inversion clade</taxon>
        <taxon>NPAAA clade</taxon>
        <taxon>indigoferoid/millettioid clade</taxon>
        <taxon>Phaseoleae</taxon>
        <taxon>Phaseolus</taxon>
    </lineage>
</organism>
<evidence type="ECO:0000313" key="3">
    <source>
        <dbReference type="Proteomes" id="UP001374584"/>
    </source>
</evidence>
<dbReference type="EMBL" id="JAYMYR010000003">
    <property type="protein sequence ID" value="KAK7373360.1"/>
    <property type="molecule type" value="Genomic_DNA"/>
</dbReference>
<dbReference type="AlphaFoldDB" id="A0AAN9NIW7"/>
<protein>
    <submittedName>
        <fullName evidence="2">Uncharacterized protein</fullName>
    </submittedName>
</protein>
<feature type="compositionally biased region" description="Polar residues" evidence="1">
    <location>
        <begin position="14"/>
        <end position="23"/>
    </location>
</feature>
<feature type="region of interest" description="Disordered" evidence="1">
    <location>
        <begin position="1"/>
        <end position="45"/>
    </location>
</feature>
<accession>A0AAN9NIW7</accession>
<keyword evidence="3" id="KW-1185">Reference proteome</keyword>
<name>A0AAN9NIW7_PHACN</name>
<sequence>MENSPKHLDKNKLVQASENATKSDIQRKEPVASNKSEDASKYRPNPDLLVSKLDLTSQDRHDTYQLVKFAPTFMNLEKPSKHVRNAWRREKEILKQAKQSDYIRTLMNDMEERPEEVRDFEGTSIEVDRFVSKMEKRVEHEEDLFTHVPLTKQYMK</sequence>
<evidence type="ECO:0000256" key="1">
    <source>
        <dbReference type="SAM" id="MobiDB-lite"/>
    </source>
</evidence>